<dbReference type="AlphaFoldDB" id="A0AAD7I1E7"/>
<name>A0AAD7I1E7_9AGAR</name>
<feature type="region of interest" description="Disordered" evidence="1">
    <location>
        <begin position="105"/>
        <end position="143"/>
    </location>
</feature>
<feature type="compositionally biased region" description="Basic residues" evidence="1">
    <location>
        <begin position="374"/>
        <end position="383"/>
    </location>
</feature>
<feature type="region of interest" description="Disordered" evidence="1">
    <location>
        <begin position="334"/>
        <end position="383"/>
    </location>
</feature>
<protein>
    <submittedName>
        <fullName evidence="2">Uncharacterized protein</fullName>
    </submittedName>
</protein>
<gene>
    <name evidence="2" type="ORF">DFH07DRAFT_968222</name>
</gene>
<evidence type="ECO:0000313" key="3">
    <source>
        <dbReference type="Proteomes" id="UP001215280"/>
    </source>
</evidence>
<feature type="region of interest" description="Disordered" evidence="1">
    <location>
        <begin position="417"/>
        <end position="457"/>
    </location>
</feature>
<keyword evidence="3" id="KW-1185">Reference proteome</keyword>
<evidence type="ECO:0000256" key="1">
    <source>
        <dbReference type="SAM" id="MobiDB-lite"/>
    </source>
</evidence>
<organism evidence="2 3">
    <name type="scientific">Mycena maculata</name>
    <dbReference type="NCBI Taxonomy" id="230809"/>
    <lineage>
        <taxon>Eukaryota</taxon>
        <taxon>Fungi</taxon>
        <taxon>Dikarya</taxon>
        <taxon>Basidiomycota</taxon>
        <taxon>Agaricomycotina</taxon>
        <taxon>Agaricomycetes</taxon>
        <taxon>Agaricomycetidae</taxon>
        <taxon>Agaricales</taxon>
        <taxon>Marasmiineae</taxon>
        <taxon>Mycenaceae</taxon>
        <taxon>Mycena</taxon>
    </lineage>
</organism>
<reference evidence="2" key="1">
    <citation type="submission" date="2023-03" db="EMBL/GenBank/DDBJ databases">
        <title>Massive genome expansion in bonnet fungi (Mycena s.s.) driven by repeated elements and novel gene families across ecological guilds.</title>
        <authorList>
            <consortium name="Lawrence Berkeley National Laboratory"/>
            <person name="Harder C.B."/>
            <person name="Miyauchi S."/>
            <person name="Viragh M."/>
            <person name="Kuo A."/>
            <person name="Thoen E."/>
            <person name="Andreopoulos B."/>
            <person name="Lu D."/>
            <person name="Skrede I."/>
            <person name="Drula E."/>
            <person name="Henrissat B."/>
            <person name="Morin E."/>
            <person name="Kohler A."/>
            <person name="Barry K."/>
            <person name="LaButti K."/>
            <person name="Morin E."/>
            <person name="Salamov A."/>
            <person name="Lipzen A."/>
            <person name="Mereny Z."/>
            <person name="Hegedus B."/>
            <person name="Baldrian P."/>
            <person name="Stursova M."/>
            <person name="Weitz H."/>
            <person name="Taylor A."/>
            <person name="Grigoriev I.V."/>
            <person name="Nagy L.G."/>
            <person name="Martin F."/>
            <person name="Kauserud H."/>
        </authorList>
    </citation>
    <scope>NUCLEOTIDE SEQUENCE</scope>
    <source>
        <strain evidence="2">CBHHK188m</strain>
    </source>
</reference>
<accession>A0AAD7I1E7</accession>
<sequence>MSTIPSTGECTAHNKITKEECNCTDYVESDEIEGFCAECFHRRQHHLLSKPAASQKSTNVNKLLAGLLGGVSSDSGKGKVVASSSKFWGATGSFAAAVTASSSKRKAPVSLDAAHKEANKGMRPPAEGGSKKGKGRKQESRAESTFKVISVQVIPCGTRFVQNTLEVPESDEQNVLELPAGFDRVPNRVKTQAAVQKGLAVVNSSVGIEFDRNTSHEDVVESFAQLLPSVFSYLAGIQDGVQPAWCLATPLRNKLSVVPSSLPDGSVLDYNKGNGTTGFRNNRIFIVTIDPVPTDRLGEWKAEWEANNKSSFRKPVARTDADLEDEASLSEIERIADEDADANPSPEHIPTMNKRHLFSRSSGEEDDDDAEKPPKKKKALARKWKRTSEILDDEIANEIMNNDDFIDLTKENNTCASTPEFLRGPRSPIDPPSPGRPEVFHDATLGNPYDKNMTFDF</sequence>
<proteinExistence type="predicted"/>
<dbReference type="EMBL" id="JARJLG010000171">
    <property type="protein sequence ID" value="KAJ7732949.1"/>
    <property type="molecule type" value="Genomic_DNA"/>
</dbReference>
<comment type="caution">
    <text evidence="2">The sequence shown here is derived from an EMBL/GenBank/DDBJ whole genome shotgun (WGS) entry which is preliminary data.</text>
</comment>
<dbReference type="Proteomes" id="UP001215280">
    <property type="component" value="Unassembled WGS sequence"/>
</dbReference>
<evidence type="ECO:0000313" key="2">
    <source>
        <dbReference type="EMBL" id="KAJ7732949.1"/>
    </source>
</evidence>